<gene>
    <name evidence="1" type="ORF">GIL414_LOCUS50464</name>
    <name evidence="2" type="ORF">GIL414_LOCUS54183</name>
</gene>
<sequence>EMSLLRQQDDGVKVKKKAYKTKFDLKAIPLNEVIHVERDGRVYSMSTRDLVLGRLLCDEDIQLDTFAQLDARRQFQVQQH</sequence>
<name>A0A8S3CQV6_9BILA</name>
<feature type="non-terminal residue" evidence="2">
    <location>
        <position position="80"/>
    </location>
</feature>
<protein>
    <submittedName>
        <fullName evidence="2">Uncharacterized protein</fullName>
    </submittedName>
</protein>
<feature type="non-terminal residue" evidence="2">
    <location>
        <position position="1"/>
    </location>
</feature>
<reference evidence="2" key="1">
    <citation type="submission" date="2021-02" db="EMBL/GenBank/DDBJ databases">
        <authorList>
            <person name="Nowell W R."/>
        </authorList>
    </citation>
    <scope>NUCLEOTIDE SEQUENCE</scope>
</reference>
<evidence type="ECO:0000313" key="2">
    <source>
        <dbReference type="EMBL" id="CAF4948480.1"/>
    </source>
</evidence>
<dbReference type="EMBL" id="CAJOBJ010189550">
    <property type="protein sequence ID" value="CAF4948480.1"/>
    <property type="molecule type" value="Genomic_DNA"/>
</dbReference>
<comment type="caution">
    <text evidence="2">The sequence shown here is derived from an EMBL/GenBank/DDBJ whole genome shotgun (WGS) entry which is preliminary data.</text>
</comment>
<dbReference type="Proteomes" id="UP000681720">
    <property type="component" value="Unassembled WGS sequence"/>
</dbReference>
<dbReference type="EMBL" id="CAJOBJ010168281">
    <property type="protein sequence ID" value="CAF4872791.1"/>
    <property type="molecule type" value="Genomic_DNA"/>
</dbReference>
<dbReference type="AlphaFoldDB" id="A0A8S3CQV6"/>
<evidence type="ECO:0000313" key="3">
    <source>
        <dbReference type="Proteomes" id="UP000681720"/>
    </source>
</evidence>
<evidence type="ECO:0000313" key="1">
    <source>
        <dbReference type="EMBL" id="CAF4872791.1"/>
    </source>
</evidence>
<accession>A0A8S3CQV6</accession>
<organism evidence="2 3">
    <name type="scientific">Rotaria magnacalcarata</name>
    <dbReference type="NCBI Taxonomy" id="392030"/>
    <lineage>
        <taxon>Eukaryota</taxon>
        <taxon>Metazoa</taxon>
        <taxon>Spiralia</taxon>
        <taxon>Gnathifera</taxon>
        <taxon>Rotifera</taxon>
        <taxon>Eurotatoria</taxon>
        <taxon>Bdelloidea</taxon>
        <taxon>Philodinida</taxon>
        <taxon>Philodinidae</taxon>
        <taxon>Rotaria</taxon>
    </lineage>
</organism>
<proteinExistence type="predicted"/>